<keyword evidence="8" id="KW-0418">Kinase</keyword>
<dbReference type="GO" id="GO:0005886">
    <property type="term" value="C:plasma membrane"/>
    <property type="evidence" value="ECO:0007669"/>
    <property type="project" value="UniProtKB-SubCell"/>
</dbReference>
<gene>
    <name evidence="8" type="ORF">CUU66_12095</name>
</gene>
<evidence type="ECO:0000259" key="7">
    <source>
        <dbReference type="PROSITE" id="PS50885"/>
    </source>
</evidence>
<dbReference type="AlphaFoldDB" id="A0A2N5M5J3"/>
<dbReference type="SUPFAM" id="SSF158472">
    <property type="entry name" value="HAMP domain-like"/>
    <property type="match status" value="1"/>
</dbReference>
<proteinExistence type="predicted"/>
<dbReference type="InterPro" id="IPR036890">
    <property type="entry name" value="HATPase_C_sf"/>
</dbReference>
<dbReference type="Gene3D" id="6.10.340.10">
    <property type="match status" value="1"/>
</dbReference>
<evidence type="ECO:0000256" key="3">
    <source>
        <dbReference type="ARBA" id="ARBA00022553"/>
    </source>
</evidence>
<dbReference type="RefSeq" id="WP_101642481.1">
    <property type="nucleotide sequence ID" value="NZ_PGUY01000037.1"/>
</dbReference>
<dbReference type="CDD" id="cd06225">
    <property type="entry name" value="HAMP"/>
    <property type="match status" value="1"/>
</dbReference>
<dbReference type="PANTHER" id="PTHR34220">
    <property type="entry name" value="SENSOR HISTIDINE KINASE YPDA"/>
    <property type="match status" value="1"/>
</dbReference>
<evidence type="ECO:0000313" key="8">
    <source>
        <dbReference type="EMBL" id="PLT29641.1"/>
    </source>
</evidence>
<dbReference type="Gene3D" id="3.30.565.10">
    <property type="entry name" value="Histidine kinase-like ATPase, C-terminal domain"/>
    <property type="match status" value="1"/>
</dbReference>
<dbReference type="Pfam" id="PF00672">
    <property type="entry name" value="HAMP"/>
    <property type="match status" value="1"/>
</dbReference>
<keyword evidence="6" id="KW-1133">Transmembrane helix</keyword>
<feature type="domain" description="HAMP" evidence="7">
    <location>
        <begin position="327"/>
        <end position="379"/>
    </location>
</feature>
<dbReference type="PROSITE" id="PS50885">
    <property type="entry name" value="HAMP"/>
    <property type="match status" value="1"/>
</dbReference>
<evidence type="ECO:0000313" key="9">
    <source>
        <dbReference type="Proteomes" id="UP000234748"/>
    </source>
</evidence>
<keyword evidence="3" id="KW-0597">Phosphoprotein</keyword>
<dbReference type="GO" id="GO:0000155">
    <property type="term" value="F:phosphorelay sensor kinase activity"/>
    <property type="evidence" value="ECO:0007669"/>
    <property type="project" value="InterPro"/>
</dbReference>
<dbReference type="InterPro" id="IPR003660">
    <property type="entry name" value="HAMP_dom"/>
</dbReference>
<keyword evidence="6" id="KW-0812">Transmembrane</keyword>
<accession>A0A2N5M5J3</accession>
<keyword evidence="4" id="KW-0808">Transferase</keyword>
<dbReference type="Gene3D" id="3.30.450.20">
    <property type="entry name" value="PAS domain"/>
    <property type="match status" value="1"/>
</dbReference>
<comment type="caution">
    <text evidence="8">The sequence shown here is derived from an EMBL/GenBank/DDBJ whole genome shotgun (WGS) entry which is preliminary data.</text>
</comment>
<dbReference type="Proteomes" id="UP000234748">
    <property type="component" value="Unassembled WGS sequence"/>
</dbReference>
<dbReference type="EMBL" id="PGUY01000037">
    <property type="protein sequence ID" value="PLT29641.1"/>
    <property type="molecule type" value="Genomic_DNA"/>
</dbReference>
<organism evidence="8 9">
    <name type="scientific">Peribacillus deserti</name>
    <dbReference type="NCBI Taxonomy" id="673318"/>
    <lineage>
        <taxon>Bacteria</taxon>
        <taxon>Bacillati</taxon>
        <taxon>Bacillota</taxon>
        <taxon>Bacilli</taxon>
        <taxon>Bacillales</taxon>
        <taxon>Bacillaceae</taxon>
        <taxon>Peribacillus</taxon>
    </lineage>
</organism>
<evidence type="ECO:0000256" key="1">
    <source>
        <dbReference type="ARBA" id="ARBA00004651"/>
    </source>
</evidence>
<keyword evidence="9" id="KW-1185">Reference proteome</keyword>
<evidence type="ECO:0000256" key="5">
    <source>
        <dbReference type="ARBA" id="ARBA00023136"/>
    </source>
</evidence>
<sequence>MWWSIRKKLIFFLLAATVLPFGIANAFTYYRTTEALTQKFVTTNHDVIKNGEDDISNYLSDFSYLPTSLYYYSPLMTVLRLGVSNDITSNQEEINRIMSYLYNSRPEIEQMHLYIHKGKDSYTNYHSSLSARGYYANVYEHPYYRNLSKTSDFTLIEPPHEIYSYNNLSMIPNSEKKDVISFHSVIRDIPAQTELAFLSIDIDLSKIREIAGRLYTEDSEDFYLINEKGDVVYSSDEQLIGKKNNQKWFEQLKQAPKKNQSMEWKDPDFSGVIVYEKFSGSYKDWYIVKRIPYDILYQSARQTTLMNIIIAIITIVFVVLATMFVSYRLTEPIQVLISNMKRVENGEFKADFHSLGNDEFGLLGRHFKMMIAKINELIEKEYKLEIEKKSTQLSVLQSQINPHFLYNALQSIGTLALRHKAVQVYSLLTSLSKMMRYSINMKEDFVPLSEEVQHVKAYLTLQKQRFEERFDYKLSIEPEVEFILVPKMILQPIIENCFKHGFDQLDEKALIEITIYKQNERLGVVVKDNGTGISESAAAQIEMDLINQVSESGDSIGLRNIFERLKIYYKEDVLFRIQSAEGSGFTVSFEIPLFPAEEA</sequence>
<reference evidence="8 9" key="1">
    <citation type="submission" date="2017-11" db="EMBL/GenBank/DDBJ databases">
        <title>Comparitive Functional Genomics of Dry Heat Resistant strains isolated from the Viking Spacecraft.</title>
        <authorList>
            <person name="Seuylemezian A."/>
            <person name="Cooper K."/>
            <person name="Vaishampayan P."/>
        </authorList>
    </citation>
    <scope>NUCLEOTIDE SEQUENCE [LARGE SCALE GENOMIC DNA]</scope>
    <source>
        <strain evidence="8 9">V1-29</strain>
    </source>
</reference>
<dbReference type="PANTHER" id="PTHR34220:SF7">
    <property type="entry name" value="SENSOR HISTIDINE KINASE YPDA"/>
    <property type="match status" value="1"/>
</dbReference>
<evidence type="ECO:0000256" key="6">
    <source>
        <dbReference type="SAM" id="Phobius"/>
    </source>
</evidence>
<protein>
    <submittedName>
        <fullName evidence="8">Sensor histidine kinase</fullName>
    </submittedName>
</protein>
<keyword evidence="5 6" id="KW-0472">Membrane</keyword>
<evidence type="ECO:0000256" key="2">
    <source>
        <dbReference type="ARBA" id="ARBA00022475"/>
    </source>
</evidence>
<dbReference type="InterPro" id="IPR010559">
    <property type="entry name" value="Sig_transdc_His_kin_internal"/>
</dbReference>
<feature type="transmembrane region" description="Helical" evidence="6">
    <location>
        <begin position="305"/>
        <end position="327"/>
    </location>
</feature>
<name>A0A2N5M5J3_9BACI</name>
<keyword evidence="2" id="KW-1003">Cell membrane</keyword>
<dbReference type="OrthoDB" id="9776552at2"/>
<evidence type="ECO:0000256" key="4">
    <source>
        <dbReference type="ARBA" id="ARBA00022679"/>
    </source>
</evidence>
<dbReference type="Pfam" id="PF06580">
    <property type="entry name" value="His_kinase"/>
    <property type="match status" value="1"/>
</dbReference>
<dbReference type="SMART" id="SM00304">
    <property type="entry name" value="HAMP"/>
    <property type="match status" value="1"/>
</dbReference>
<comment type="subcellular location">
    <subcellularLocation>
        <location evidence="1">Cell membrane</location>
        <topology evidence="1">Multi-pass membrane protein</topology>
    </subcellularLocation>
</comment>
<dbReference type="SUPFAM" id="SSF55874">
    <property type="entry name" value="ATPase domain of HSP90 chaperone/DNA topoisomerase II/histidine kinase"/>
    <property type="match status" value="1"/>
</dbReference>
<dbReference type="InterPro" id="IPR050640">
    <property type="entry name" value="Bact_2-comp_sensor_kinase"/>
</dbReference>